<dbReference type="Pfam" id="PF26314">
    <property type="entry name" value="MptA_B_family"/>
    <property type="match status" value="1"/>
</dbReference>
<proteinExistence type="predicted"/>
<feature type="transmembrane region" description="Helical" evidence="1">
    <location>
        <begin position="30"/>
        <end position="48"/>
    </location>
</feature>
<evidence type="ECO:0008006" key="4">
    <source>
        <dbReference type="Google" id="ProtNLM"/>
    </source>
</evidence>
<comment type="caution">
    <text evidence="2">The sequence shown here is derived from an EMBL/GenBank/DDBJ whole genome shotgun (WGS) entry which is preliminary data.</text>
</comment>
<feature type="transmembrane region" description="Helical" evidence="1">
    <location>
        <begin position="349"/>
        <end position="370"/>
    </location>
</feature>
<reference evidence="2 3" key="1">
    <citation type="submission" date="2016-10" db="EMBL/GenBank/DDBJ databases">
        <title>Arsenicibacter rosenii gen. nov., sp. nov., an efficient arsenic-methylating bacterium isolated from an arsenic-contaminated paddy soil.</title>
        <authorList>
            <person name="Huang K."/>
        </authorList>
    </citation>
    <scope>NUCLEOTIDE SEQUENCE [LARGE SCALE GENOMIC DNA]</scope>
    <source>
        <strain evidence="2 3">SM-1</strain>
    </source>
</reference>
<feature type="transmembrane region" description="Helical" evidence="1">
    <location>
        <begin position="155"/>
        <end position="173"/>
    </location>
</feature>
<gene>
    <name evidence="2" type="ORF">BLX24_04825</name>
</gene>
<evidence type="ECO:0000313" key="2">
    <source>
        <dbReference type="EMBL" id="OIN60168.1"/>
    </source>
</evidence>
<feature type="transmembrane region" description="Helical" evidence="1">
    <location>
        <begin position="313"/>
        <end position="337"/>
    </location>
</feature>
<keyword evidence="3" id="KW-1185">Reference proteome</keyword>
<feature type="transmembrane region" description="Helical" evidence="1">
    <location>
        <begin position="258"/>
        <end position="279"/>
    </location>
</feature>
<organism evidence="2 3">
    <name type="scientific">Arsenicibacter rosenii</name>
    <dbReference type="NCBI Taxonomy" id="1750698"/>
    <lineage>
        <taxon>Bacteria</taxon>
        <taxon>Pseudomonadati</taxon>
        <taxon>Bacteroidota</taxon>
        <taxon>Cytophagia</taxon>
        <taxon>Cytophagales</taxon>
        <taxon>Spirosomataceae</taxon>
        <taxon>Arsenicibacter</taxon>
    </lineage>
</organism>
<dbReference type="RefSeq" id="WP_071501962.1">
    <property type="nucleotide sequence ID" value="NZ_MORL01000002.1"/>
</dbReference>
<keyword evidence="1" id="KW-0812">Transmembrane</keyword>
<protein>
    <recommendedName>
        <fullName evidence="4">DUF2029 domain-containing protein</fullName>
    </recommendedName>
</protein>
<evidence type="ECO:0000313" key="3">
    <source>
        <dbReference type="Proteomes" id="UP000181790"/>
    </source>
</evidence>
<evidence type="ECO:0000256" key="1">
    <source>
        <dbReference type="SAM" id="Phobius"/>
    </source>
</evidence>
<keyword evidence="1" id="KW-0472">Membrane</keyword>
<feature type="transmembrane region" description="Helical" evidence="1">
    <location>
        <begin position="376"/>
        <end position="397"/>
    </location>
</feature>
<dbReference type="GO" id="GO:0005886">
    <property type="term" value="C:plasma membrane"/>
    <property type="evidence" value="ECO:0007669"/>
    <property type="project" value="UniProtKB-SubCell"/>
</dbReference>
<feature type="transmembrane region" description="Helical" evidence="1">
    <location>
        <begin position="225"/>
        <end position="246"/>
    </location>
</feature>
<dbReference type="AlphaFoldDB" id="A0A1S2VQU9"/>
<dbReference type="EMBL" id="MORL01000002">
    <property type="protein sequence ID" value="OIN60168.1"/>
    <property type="molecule type" value="Genomic_DNA"/>
</dbReference>
<dbReference type="OrthoDB" id="1491846at2"/>
<keyword evidence="1" id="KW-1133">Transmembrane helix</keyword>
<feature type="transmembrane region" description="Helical" evidence="1">
    <location>
        <begin position="60"/>
        <end position="79"/>
    </location>
</feature>
<dbReference type="GO" id="GO:0016758">
    <property type="term" value="F:hexosyltransferase activity"/>
    <property type="evidence" value="ECO:0007669"/>
    <property type="project" value="InterPro"/>
</dbReference>
<accession>A0A1S2VQU9</accession>
<dbReference type="Proteomes" id="UP000181790">
    <property type="component" value="Unassembled WGS sequence"/>
</dbReference>
<name>A0A1S2VQU9_9BACT</name>
<sequence length="436" mass="49493">MTITPFRVGWLILSACLYALVGYNTPRGQFPMLAGFALFLFWGYLLRIRTLTDDTRPDRFLFMAAILFRLLLLLAPPQLSDDYFRFIWDGRLVAQGFNPYLYLPGTIVNAVSGLDEVLLQLLNSPNYYTVYPPLNQLLFGLAATLSPGSIEGSVFWLRIPVLLAETGCLWLMVQLLKETGKNPNLALLYGLNPLVILELTGNLHYEGVMVFFVLLAGWLLIRGRLVLAGGAMGLAIATKLLPLILLPLAIRWLGWRRGMLFSVISLGVMLLLFIPFFSLELVQNLFSSLNLYFQKFEFNASVYYLFRWLGFRLLGYNAVALIGPMLSITTFAGILWLSWRNEANQPALLMRLAGILTLYFLMATTVHPWYLTTLVAAAVFVPVRYPLMWSGLVILSYATYQTMPYHENLWFTAFEYSALLLFAVREWQQKTVPPDA</sequence>
<feature type="transmembrane region" description="Helical" evidence="1">
    <location>
        <begin position="7"/>
        <end position="24"/>
    </location>
</feature>